<feature type="region of interest" description="Disordered" evidence="1">
    <location>
        <begin position="229"/>
        <end position="249"/>
    </location>
</feature>
<dbReference type="GO" id="GO:0051228">
    <property type="term" value="P:mitotic spindle disassembly"/>
    <property type="evidence" value="ECO:0007669"/>
    <property type="project" value="TreeGrafter"/>
</dbReference>
<accession>A0A0D3JEE5</accession>
<dbReference type="InterPro" id="IPR027417">
    <property type="entry name" value="P-loop_NTPase"/>
</dbReference>
<dbReference type="SUPFAM" id="SSF52540">
    <property type="entry name" value="P-loop containing nucleoside triphosphate hydrolases"/>
    <property type="match status" value="1"/>
</dbReference>
<dbReference type="GO" id="GO:0005829">
    <property type="term" value="C:cytosol"/>
    <property type="evidence" value="ECO:0007669"/>
    <property type="project" value="TreeGrafter"/>
</dbReference>
<reference evidence="3" key="1">
    <citation type="journal article" date="2013" name="Nature">
        <title>Pan genome of the phytoplankton Emiliania underpins its global distribution.</title>
        <authorList>
            <person name="Read B.A."/>
            <person name="Kegel J."/>
            <person name="Klute M.J."/>
            <person name="Kuo A."/>
            <person name="Lefebvre S.C."/>
            <person name="Maumus F."/>
            <person name="Mayer C."/>
            <person name="Miller J."/>
            <person name="Monier A."/>
            <person name="Salamov A."/>
            <person name="Young J."/>
            <person name="Aguilar M."/>
            <person name="Claverie J.M."/>
            <person name="Frickenhaus S."/>
            <person name="Gonzalez K."/>
            <person name="Herman E.K."/>
            <person name="Lin Y.C."/>
            <person name="Napier J."/>
            <person name="Ogata H."/>
            <person name="Sarno A.F."/>
            <person name="Shmutz J."/>
            <person name="Schroeder D."/>
            <person name="de Vargas C."/>
            <person name="Verret F."/>
            <person name="von Dassow P."/>
            <person name="Valentin K."/>
            <person name="Van de Peer Y."/>
            <person name="Wheeler G."/>
            <person name="Dacks J.B."/>
            <person name="Delwiche C.F."/>
            <person name="Dyhrman S.T."/>
            <person name="Glockner G."/>
            <person name="John U."/>
            <person name="Richards T."/>
            <person name="Worden A.Z."/>
            <person name="Zhang X."/>
            <person name="Grigoriev I.V."/>
            <person name="Allen A.E."/>
            <person name="Bidle K."/>
            <person name="Borodovsky M."/>
            <person name="Bowler C."/>
            <person name="Brownlee C."/>
            <person name="Cock J.M."/>
            <person name="Elias M."/>
            <person name="Gladyshev V.N."/>
            <person name="Groth M."/>
            <person name="Guda C."/>
            <person name="Hadaegh A."/>
            <person name="Iglesias-Rodriguez M.D."/>
            <person name="Jenkins J."/>
            <person name="Jones B.M."/>
            <person name="Lawson T."/>
            <person name="Leese F."/>
            <person name="Lindquist E."/>
            <person name="Lobanov A."/>
            <person name="Lomsadze A."/>
            <person name="Malik S.B."/>
            <person name="Marsh M.E."/>
            <person name="Mackinder L."/>
            <person name="Mock T."/>
            <person name="Mueller-Roeber B."/>
            <person name="Pagarete A."/>
            <person name="Parker M."/>
            <person name="Probert I."/>
            <person name="Quesneville H."/>
            <person name="Raines C."/>
            <person name="Rensing S.A."/>
            <person name="Riano-Pachon D.M."/>
            <person name="Richier S."/>
            <person name="Rokitta S."/>
            <person name="Shiraiwa Y."/>
            <person name="Soanes D.M."/>
            <person name="van der Giezen M."/>
            <person name="Wahlund T.M."/>
            <person name="Williams B."/>
            <person name="Wilson W."/>
            <person name="Wolfe G."/>
            <person name="Wurch L.L."/>
        </authorList>
    </citation>
    <scope>NUCLEOTIDE SEQUENCE</scope>
</reference>
<dbReference type="EnsemblProtists" id="EOD21880">
    <property type="protein sequence ID" value="EOD21880"/>
    <property type="gene ID" value="EMIHUDRAFT_469728"/>
</dbReference>
<dbReference type="eggNOG" id="KOG0730">
    <property type="taxonomic scope" value="Eukaryota"/>
</dbReference>
<dbReference type="Proteomes" id="UP000013827">
    <property type="component" value="Unassembled WGS sequence"/>
</dbReference>
<feature type="region of interest" description="Disordered" evidence="1">
    <location>
        <begin position="81"/>
        <end position="106"/>
    </location>
</feature>
<dbReference type="PANTHER" id="PTHR23077:SF194">
    <property type="entry name" value="ATPASE FAMILY GENE 2 PROTEIN HOMOLOG B"/>
    <property type="match status" value="1"/>
</dbReference>
<feature type="compositionally biased region" description="Basic and acidic residues" evidence="1">
    <location>
        <begin position="81"/>
        <end position="100"/>
    </location>
</feature>
<sequence>MLPREHVLLRWETLRRHNIPLGEPLYARPLDGSGQPRRVLAWAGRKLQPASQSTTAGVHRSHGESGVELWVGQATTRSEPRAYLHQPRDDAAAAKPRDATSDGLGEGSAVDDELLALAELPLHAPHVFREWGVPAPRGILVHGPAGAGIGARLSRALDAHYVHVSAGDLASRQGAGAEERLAQAFAEARERTPSVLFIEPSRVRCPRSPCIHCTMVASLSRKLTSISANLGQSGAGAPRRDSRNLRNRT</sequence>
<dbReference type="GeneID" id="17267425"/>
<dbReference type="HOGENOM" id="CLU_1118154_0_0_1"/>
<dbReference type="AlphaFoldDB" id="A0A0D3JEE5"/>
<name>A0A0D3JEE5_EMIH1</name>
<dbReference type="PaxDb" id="2903-EOD21880"/>
<organism evidence="2 3">
    <name type="scientific">Emiliania huxleyi (strain CCMP1516)</name>
    <dbReference type="NCBI Taxonomy" id="280463"/>
    <lineage>
        <taxon>Eukaryota</taxon>
        <taxon>Haptista</taxon>
        <taxon>Haptophyta</taxon>
        <taxon>Prymnesiophyceae</taxon>
        <taxon>Isochrysidales</taxon>
        <taxon>Noelaerhabdaceae</taxon>
        <taxon>Emiliania</taxon>
    </lineage>
</organism>
<dbReference type="KEGG" id="ehx:EMIHUDRAFT_469728"/>
<dbReference type="RefSeq" id="XP_005774309.1">
    <property type="nucleotide sequence ID" value="XM_005774252.1"/>
</dbReference>
<dbReference type="STRING" id="2903.R1E504"/>
<dbReference type="Gene3D" id="3.40.50.300">
    <property type="entry name" value="P-loop containing nucleotide triphosphate hydrolases"/>
    <property type="match status" value="1"/>
</dbReference>
<dbReference type="GO" id="GO:0005634">
    <property type="term" value="C:nucleus"/>
    <property type="evidence" value="ECO:0007669"/>
    <property type="project" value="TreeGrafter"/>
</dbReference>
<reference evidence="2" key="2">
    <citation type="submission" date="2024-10" db="UniProtKB">
        <authorList>
            <consortium name="EnsemblProtists"/>
        </authorList>
    </citation>
    <scope>IDENTIFICATION</scope>
</reference>
<evidence type="ECO:0000313" key="2">
    <source>
        <dbReference type="EnsemblProtists" id="EOD21880"/>
    </source>
</evidence>
<dbReference type="GO" id="GO:0031593">
    <property type="term" value="F:polyubiquitin modification-dependent protein binding"/>
    <property type="evidence" value="ECO:0007669"/>
    <property type="project" value="TreeGrafter"/>
</dbReference>
<evidence type="ECO:0000256" key="1">
    <source>
        <dbReference type="SAM" id="MobiDB-lite"/>
    </source>
</evidence>
<keyword evidence="3" id="KW-1185">Reference proteome</keyword>
<dbReference type="InterPro" id="IPR050168">
    <property type="entry name" value="AAA_ATPase_domain"/>
</dbReference>
<evidence type="ECO:0000313" key="3">
    <source>
        <dbReference type="Proteomes" id="UP000013827"/>
    </source>
</evidence>
<dbReference type="PANTHER" id="PTHR23077">
    <property type="entry name" value="AAA-FAMILY ATPASE"/>
    <property type="match status" value="1"/>
</dbReference>
<evidence type="ECO:0008006" key="4">
    <source>
        <dbReference type="Google" id="ProtNLM"/>
    </source>
</evidence>
<dbReference type="GO" id="GO:0097352">
    <property type="term" value="P:autophagosome maturation"/>
    <property type="evidence" value="ECO:0007669"/>
    <property type="project" value="TreeGrafter"/>
</dbReference>
<dbReference type="GO" id="GO:0030970">
    <property type="term" value="P:retrograde protein transport, ER to cytosol"/>
    <property type="evidence" value="ECO:0007669"/>
    <property type="project" value="TreeGrafter"/>
</dbReference>
<dbReference type="GO" id="GO:0016887">
    <property type="term" value="F:ATP hydrolysis activity"/>
    <property type="evidence" value="ECO:0007669"/>
    <property type="project" value="TreeGrafter"/>
</dbReference>
<feature type="compositionally biased region" description="Basic and acidic residues" evidence="1">
    <location>
        <begin position="238"/>
        <end position="249"/>
    </location>
</feature>
<proteinExistence type="predicted"/>
<dbReference type="GO" id="GO:0034098">
    <property type="term" value="C:VCP-NPL4-UFD1 AAA ATPase complex"/>
    <property type="evidence" value="ECO:0007669"/>
    <property type="project" value="TreeGrafter"/>
</dbReference>
<protein>
    <recommendedName>
        <fullName evidence="4">ATPase AAA-type core domain-containing protein</fullName>
    </recommendedName>
</protein>